<feature type="compositionally biased region" description="Gly residues" evidence="1">
    <location>
        <begin position="54"/>
        <end position="66"/>
    </location>
</feature>
<feature type="compositionally biased region" description="Low complexity" evidence="1">
    <location>
        <begin position="67"/>
        <end position="82"/>
    </location>
</feature>
<feature type="transmembrane region" description="Helical" evidence="2">
    <location>
        <begin position="164"/>
        <end position="193"/>
    </location>
</feature>
<protein>
    <recommendedName>
        <fullName evidence="5">Glycerophosphoryl diester phosphodiesterase family protein</fullName>
    </recommendedName>
</protein>
<evidence type="ECO:0008006" key="5">
    <source>
        <dbReference type="Google" id="ProtNLM"/>
    </source>
</evidence>
<feature type="compositionally biased region" description="Pro residues" evidence="1">
    <location>
        <begin position="17"/>
        <end position="34"/>
    </location>
</feature>
<keyword evidence="2" id="KW-1133">Transmembrane helix</keyword>
<dbReference type="RefSeq" id="WP_146134341.1">
    <property type="nucleotide sequence ID" value="NZ_PVTL01000003.1"/>
</dbReference>
<reference evidence="3 4" key="1">
    <citation type="submission" date="2018-03" db="EMBL/GenBank/DDBJ databases">
        <title>Genomic Encyclopedia of Type Strains, Phase III (KMG-III): the genomes of soil and plant-associated and newly described type strains.</title>
        <authorList>
            <person name="Whitman W."/>
        </authorList>
    </citation>
    <scope>NUCLEOTIDE SEQUENCE [LARGE SCALE GENOMIC DNA]</scope>
    <source>
        <strain evidence="3 4">CGMCC 1.12484</strain>
    </source>
</reference>
<evidence type="ECO:0000256" key="2">
    <source>
        <dbReference type="SAM" id="Phobius"/>
    </source>
</evidence>
<feature type="transmembrane region" description="Helical" evidence="2">
    <location>
        <begin position="122"/>
        <end position="144"/>
    </location>
</feature>
<feature type="region of interest" description="Disordered" evidence="1">
    <location>
        <begin position="1"/>
        <end position="91"/>
    </location>
</feature>
<dbReference type="AlphaFoldDB" id="A0A2T0VFK3"/>
<feature type="compositionally biased region" description="Low complexity" evidence="1">
    <location>
        <begin position="438"/>
        <end position="456"/>
    </location>
</feature>
<keyword evidence="2" id="KW-0812">Transmembrane</keyword>
<proteinExistence type="predicted"/>
<feature type="transmembrane region" description="Helical" evidence="2">
    <location>
        <begin position="313"/>
        <end position="340"/>
    </location>
</feature>
<dbReference type="EMBL" id="PVTL01000003">
    <property type="protein sequence ID" value="PRY68942.1"/>
    <property type="molecule type" value="Genomic_DNA"/>
</dbReference>
<evidence type="ECO:0000256" key="1">
    <source>
        <dbReference type="SAM" id="MobiDB-lite"/>
    </source>
</evidence>
<keyword evidence="2" id="KW-0472">Membrane</keyword>
<organism evidence="3 4">
    <name type="scientific">Glaciihabitans tibetensis</name>
    <dbReference type="NCBI Taxonomy" id="1266600"/>
    <lineage>
        <taxon>Bacteria</taxon>
        <taxon>Bacillati</taxon>
        <taxon>Actinomycetota</taxon>
        <taxon>Actinomycetes</taxon>
        <taxon>Micrococcales</taxon>
        <taxon>Microbacteriaceae</taxon>
        <taxon>Glaciihabitans</taxon>
    </lineage>
</organism>
<feature type="region of interest" description="Disordered" evidence="1">
    <location>
        <begin position="411"/>
        <end position="456"/>
    </location>
</feature>
<feature type="transmembrane region" description="Helical" evidence="2">
    <location>
        <begin position="214"/>
        <end position="244"/>
    </location>
</feature>
<name>A0A2T0VFK3_9MICO</name>
<feature type="transmembrane region" description="Helical" evidence="2">
    <location>
        <begin position="352"/>
        <end position="385"/>
    </location>
</feature>
<accession>A0A2T0VFK3</accession>
<dbReference type="Proteomes" id="UP000237983">
    <property type="component" value="Unassembled WGS sequence"/>
</dbReference>
<sequence>MSDGTPWQSPDGSPASSSPPPAGPPTPPAAPRIPPRYGEYAPVSPVSPAPPIPGGAGAPGGTGTGSPHGYPQAGAPGAGPRAWSPPPKPGLVPLQPMTLGTILAGSFQVMRRNPRPTFGVSLLINGIVAVISLAAVGLSFVLGFDRLATASSDTFDDITAGSNALSILSTLVTLAFGLVGSAILQGIISLEVARATLGEKLKARQLFALAKGRIAALIGYSVLVGVVLILVIGVVVAIIVALALSGTTAGVVSAVLLGIGAVLAGIVLGFWIATRLSLVPSVLLIERLRLFPAIRRSWSLTTGYFWRTLGIQLLVNVIVTTATQIIILPISFFLVFYATVTNPTGDVEALDNIFLLTTIITTVASALIGSVTAIIVSATSALIYIDLRIRKEGLDLELIKFVEARQGGASESFGTEIGGSLPDPYRPTTAKSGASTRSGAPSDPGSPTTPSDSPWA</sequence>
<evidence type="ECO:0000313" key="3">
    <source>
        <dbReference type="EMBL" id="PRY68942.1"/>
    </source>
</evidence>
<feature type="transmembrane region" description="Helical" evidence="2">
    <location>
        <begin position="250"/>
        <end position="273"/>
    </location>
</feature>
<comment type="caution">
    <text evidence="3">The sequence shown here is derived from an EMBL/GenBank/DDBJ whole genome shotgun (WGS) entry which is preliminary data.</text>
</comment>
<gene>
    <name evidence="3" type="ORF">B0I08_103147</name>
</gene>
<evidence type="ECO:0000313" key="4">
    <source>
        <dbReference type="Proteomes" id="UP000237983"/>
    </source>
</evidence>
<dbReference type="OrthoDB" id="121140at2"/>
<keyword evidence="4" id="KW-1185">Reference proteome</keyword>